<sequence>MIALYLLLFLFGLSSAQTAEKVGDVFPIQFVSKGTSDVVGTDTPLGKRYVLTHPGATYIALHFSRLALVKGDAIEVSDADGGQAYTLIESGKGKGAAFWSQHIKGDTIVLNIFTSGRNRSFFEIDEYAAGFESFFETICGIDDKANAACYSSSFPNAYSTSRPVARLLINGRNLCTGFLVSGSNHLLTNNHCIQNTTDALNTDYEFMSEAPTCDSLNSQLSYRGTIFDGATFIQTNVALDYTLVQINLGEPATLYGFLELDDQLAAIGGQVYIPQHAMGKAKQLAIFSTEADDAIDGFCHINKSGNYGCGGSASSNVFYLCDTEGGSSGSPVISMVTNKVVGLHKCGGCSSGNHGTSAHIIRNEVASIILPPATPTPANAATPMPVIAPTIGVPPPTAAPVPVPAPVPAPASIGTTISPVCGDGICDISSENCVTCPSDCNGVQDGKPGARFCCGCGGINPVGCANSACNSGAFFCNTSTQCTASAPAPTPIASPIQAPTPIASPIQAPVPVASPVQAPTPIASPIQAPVKPPTSCLSSGTRCISNSDCCVGVCKGNGTCK</sequence>
<dbReference type="Proteomes" id="UP000198406">
    <property type="component" value="Unassembled WGS sequence"/>
</dbReference>
<dbReference type="PANTHER" id="PTHR36234:SF5">
    <property type="entry name" value="LYSYL ENDOPEPTIDASE"/>
    <property type="match status" value="1"/>
</dbReference>
<dbReference type="InParanoid" id="A0A1Z5JC41"/>
<keyword evidence="1" id="KW-0843">Virulence</keyword>
<evidence type="ECO:0000256" key="1">
    <source>
        <dbReference type="ARBA" id="ARBA00023026"/>
    </source>
</evidence>
<dbReference type="Gene3D" id="2.40.10.10">
    <property type="entry name" value="Trypsin-like serine proteases"/>
    <property type="match status" value="2"/>
</dbReference>
<evidence type="ECO:0000256" key="2">
    <source>
        <dbReference type="SAM" id="SignalP"/>
    </source>
</evidence>
<dbReference type="EMBL" id="BDSP01000042">
    <property type="protein sequence ID" value="GAX11573.1"/>
    <property type="molecule type" value="Genomic_DNA"/>
</dbReference>
<dbReference type="AlphaFoldDB" id="A0A1Z5JC41"/>
<dbReference type="PANTHER" id="PTHR36234">
    <property type="entry name" value="LYSYL ENDOPEPTIDASE"/>
    <property type="match status" value="1"/>
</dbReference>
<gene>
    <name evidence="3" type="ORF">FisN_1Lh068</name>
</gene>
<proteinExistence type="predicted"/>
<protein>
    <recommendedName>
        <fullName evidence="5">Serine protease</fullName>
    </recommendedName>
</protein>
<feature type="chain" id="PRO_5012893594" description="Serine protease" evidence="2">
    <location>
        <begin position="17"/>
        <end position="561"/>
    </location>
</feature>
<organism evidence="3 4">
    <name type="scientific">Fistulifera solaris</name>
    <name type="common">Oleaginous diatom</name>
    <dbReference type="NCBI Taxonomy" id="1519565"/>
    <lineage>
        <taxon>Eukaryota</taxon>
        <taxon>Sar</taxon>
        <taxon>Stramenopiles</taxon>
        <taxon>Ochrophyta</taxon>
        <taxon>Bacillariophyta</taxon>
        <taxon>Bacillariophyceae</taxon>
        <taxon>Bacillariophycidae</taxon>
        <taxon>Naviculales</taxon>
        <taxon>Naviculaceae</taxon>
        <taxon>Fistulifera</taxon>
    </lineage>
</organism>
<dbReference type="InterPro" id="IPR009003">
    <property type="entry name" value="Peptidase_S1_PA"/>
</dbReference>
<dbReference type="OrthoDB" id="62371at2759"/>
<name>A0A1Z5JC41_FISSO</name>
<feature type="signal peptide" evidence="2">
    <location>
        <begin position="1"/>
        <end position="16"/>
    </location>
</feature>
<evidence type="ECO:0000313" key="3">
    <source>
        <dbReference type="EMBL" id="GAX11573.1"/>
    </source>
</evidence>
<keyword evidence="2" id="KW-0732">Signal</keyword>
<dbReference type="SUPFAM" id="SSF50494">
    <property type="entry name" value="Trypsin-like serine proteases"/>
    <property type="match status" value="1"/>
</dbReference>
<dbReference type="Pfam" id="PF13365">
    <property type="entry name" value="Trypsin_2"/>
    <property type="match status" value="1"/>
</dbReference>
<evidence type="ECO:0008006" key="5">
    <source>
        <dbReference type="Google" id="ProtNLM"/>
    </source>
</evidence>
<dbReference type="InterPro" id="IPR043504">
    <property type="entry name" value="Peptidase_S1_PA_chymotrypsin"/>
</dbReference>
<accession>A0A1Z5JC41</accession>
<comment type="caution">
    <text evidence="3">The sequence shown here is derived from an EMBL/GenBank/DDBJ whole genome shotgun (WGS) entry which is preliminary data.</text>
</comment>
<reference evidence="3 4" key="1">
    <citation type="journal article" date="2015" name="Plant Cell">
        <title>Oil accumulation by the oleaginous diatom Fistulifera solaris as revealed by the genome and transcriptome.</title>
        <authorList>
            <person name="Tanaka T."/>
            <person name="Maeda Y."/>
            <person name="Veluchamy A."/>
            <person name="Tanaka M."/>
            <person name="Abida H."/>
            <person name="Marechal E."/>
            <person name="Bowler C."/>
            <person name="Muto M."/>
            <person name="Sunaga Y."/>
            <person name="Tanaka M."/>
            <person name="Yoshino T."/>
            <person name="Taniguchi T."/>
            <person name="Fukuda Y."/>
            <person name="Nemoto M."/>
            <person name="Matsumoto M."/>
            <person name="Wong P.S."/>
            <person name="Aburatani S."/>
            <person name="Fujibuchi W."/>
        </authorList>
    </citation>
    <scope>NUCLEOTIDE SEQUENCE [LARGE SCALE GENOMIC DNA]</scope>
    <source>
        <strain evidence="3 4">JPCC DA0580</strain>
    </source>
</reference>
<evidence type="ECO:0000313" key="4">
    <source>
        <dbReference type="Proteomes" id="UP000198406"/>
    </source>
</evidence>
<keyword evidence="4" id="KW-1185">Reference proteome</keyword>